<name>A0A8S5NFZ1_9CAUD</name>
<evidence type="ECO:0000256" key="1">
    <source>
        <dbReference type="SAM" id="MobiDB-lite"/>
    </source>
</evidence>
<accession>A0A8S5NFZ1</accession>
<feature type="compositionally biased region" description="Acidic residues" evidence="1">
    <location>
        <begin position="28"/>
        <end position="57"/>
    </location>
</feature>
<sequence length="304" mass="34280">MEKDLVNIEDAGFTPEDLENAGVNVEEHTEETDTPEAATDEPSTDDAAESDANDAEVDAAAPNTNTEEPEHEENHTNDNNLKAALAQERARRKAAEERARQFEAQQRPITLPDSEVSDIRDFVRREALKRFNITAEDLESLMFEDVQKYNDFIRFEANAEYTITNQQLAIHQQRQTNLNFVNEIKSLPNFGELYQRGLEKLNGMTMRDAQPINDAFYRVDIGEGTDADFETIRKFVNELQNERATNTDVTNNPLQVAATLPKAGALNGGVPTPNKVTEEDILKAYQTGNLDALPEDVRKYFDEL</sequence>
<protein>
    <submittedName>
        <fullName evidence="2">Uncharacterized protein</fullName>
    </submittedName>
</protein>
<evidence type="ECO:0000313" key="2">
    <source>
        <dbReference type="EMBL" id="DAD93234.1"/>
    </source>
</evidence>
<feature type="region of interest" description="Disordered" evidence="1">
    <location>
        <begin position="1"/>
        <end position="107"/>
    </location>
</feature>
<proteinExistence type="predicted"/>
<reference evidence="2" key="1">
    <citation type="journal article" date="2021" name="Proc. Natl. Acad. Sci. U.S.A.">
        <title>A Catalog of Tens of Thousands of Viruses from Human Metagenomes Reveals Hidden Associations with Chronic Diseases.</title>
        <authorList>
            <person name="Tisza M.J."/>
            <person name="Buck C.B."/>
        </authorList>
    </citation>
    <scope>NUCLEOTIDE SEQUENCE</scope>
    <source>
        <strain evidence="2">CtUSJ1</strain>
    </source>
</reference>
<feature type="compositionally biased region" description="Low complexity" evidence="1">
    <location>
        <begin position="77"/>
        <end position="87"/>
    </location>
</feature>
<dbReference type="EMBL" id="BK015155">
    <property type="protein sequence ID" value="DAD93234.1"/>
    <property type="molecule type" value="Genomic_DNA"/>
</dbReference>
<organism evidence="2">
    <name type="scientific">Podoviridae sp. ctUSJ1</name>
    <dbReference type="NCBI Taxonomy" id="2826558"/>
    <lineage>
        <taxon>Viruses</taxon>
        <taxon>Duplodnaviria</taxon>
        <taxon>Heunggongvirae</taxon>
        <taxon>Uroviricota</taxon>
        <taxon>Caudoviricetes</taxon>
    </lineage>
</organism>